<evidence type="ECO:0000256" key="1">
    <source>
        <dbReference type="ARBA" id="ARBA00010406"/>
    </source>
</evidence>
<keyword evidence="5" id="KW-0067">ATP-binding</keyword>
<dbReference type="InterPro" id="IPR013554">
    <property type="entry name" value="RNR_N"/>
</dbReference>
<dbReference type="SUPFAM" id="SSF48168">
    <property type="entry name" value="R1 subunit of ribonucleotide reductase, N-terminal domain"/>
    <property type="match status" value="1"/>
</dbReference>
<evidence type="ECO:0000256" key="8">
    <source>
        <dbReference type="ARBA" id="ARBA00023157"/>
    </source>
</evidence>
<evidence type="ECO:0000256" key="2">
    <source>
        <dbReference type="ARBA" id="ARBA00012274"/>
    </source>
</evidence>
<dbReference type="EC" id="1.17.4.1" evidence="2 10"/>
<dbReference type="Pfam" id="PF08343">
    <property type="entry name" value="RNR_N"/>
    <property type="match status" value="1"/>
</dbReference>
<dbReference type="PANTHER" id="PTHR11573:SF30">
    <property type="entry name" value="RIBONUCLEOSIDE-DIPHOSPHATE REDUCTASE 2 SUBUNIT ALPHA"/>
    <property type="match status" value="1"/>
</dbReference>
<dbReference type="GO" id="GO:0005971">
    <property type="term" value="C:ribonucleoside-diphosphate reductase complex"/>
    <property type="evidence" value="ECO:0007669"/>
    <property type="project" value="TreeGrafter"/>
</dbReference>
<organism evidence="12 13">
    <name type="scientific">Paenibacillus elgii</name>
    <dbReference type="NCBI Taxonomy" id="189691"/>
    <lineage>
        <taxon>Bacteria</taxon>
        <taxon>Bacillati</taxon>
        <taxon>Bacillota</taxon>
        <taxon>Bacilli</taxon>
        <taxon>Bacillales</taxon>
        <taxon>Paenibacillaceae</taxon>
        <taxon>Paenibacillus</taxon>
    </lineage>
</organism>
<dbReference type="CDD" id="cd01679">
    <property type="entry name" value="RNR_I"/>
    <property type="match status" value="1"/>
</dbReference>
<reference evidence="12 13" key="1">
    <citation type="submission" date="2018-03" db="EMBL/GenBank/DDBJ databases">
        <title>Genome sequence of Paenibacillus elgii strain AC13 an antimicrobial compound producing bacteria.</title>
        <authorList>
            <person name="Kurokawa A.S."/>
            <person name="Araujo J.F."/>
            <person name="Costa R.A."/>
            <person name="Ortega D.B."/>
            <person name="Pires A.S."/>
            <person name="Pappas G.J.Jr."/>
            <person name="Franco O.L."/>
            <person name="Barreto C."/>
            <person name="Magalhaes B.S."/>
            <person name="Kruger R.H."/>
        </authorList>
    </citation>
    <scope>NUCLEOTIDE SEQUENCE [LARGE SCALE GENOMIC DNA]</scope>
    <source>
        <strain evidence="12 13">AC13</strain>
    </source>
</reference>
<dbReference type="GO" id="GO:0004748">
    <property type="term" value="F:ribonucleoside-diphosphate reductase activity, thioredoxin disulfide as acceptor"/>
    <property type="evidence" value="ECO:0007669"/>
    <property type="project" value="UniProtKB-EC"/>
</dbReference>
<evidence type="ECO:0000256" key="3">
    <source>
        <dbReference type="ARBA" id="ARBA00022533"/>
    </source>
</evidence>
<comment type="catalytic activity">
    <reaction evidence="9 10">
        <text>a 2'-deoxyribonucleoside 5'-diphosphate + [thioredoxin]-disulfide + H2O = a ribonucleoside 5'-diphosphate + [thioredoxin]-dithiol</text>
        <dbReference type="Rhea" id="RHEA:23252"/>
        <dbReference type="Rhea" id="RHEA-COMP:10698"/>
        <dbReference type="Rhea" id="RHEA-COMP:10700"/>
        <dbReference type="ChEBI" id="CHEBI:15377"/>
        <dbReference type="ChEBI" id="CHEBI:29950"/>
        <dbReference type="ChEBI" id="CHEBI:50058"/>
        <dbReference type="ChEBI" id="CHEBI:57930"/>
        <dbReference type="ChEBI" id="CHEBI:73316"/>
        <dbReference type="EC" id="1.17.4.1"/>
    </reaction>
</comment>
<dbReference type="AlphaFoldDB" id="A0A2T6FXX6"/>
<accession>A0A2T6FXX6</accession>
<dbReference type="Gene3D" id="3.20.70.20">
    <property type="match status" value="1"/>
</dbReference>
<sequence length="694" mass="79125">MRHIELNNQLMRREADGFFQLEKDREAVQAFMEEVERSSIRFADTSEKVRYMIDNDFYENVYDRYSPEEVEDVYRITHSYGFQFQSYMAASKFYTDYAMKSNDRSLYLEHYPDRVAIVALHLGRGDANTARALAASMMEQRLQPATPTFLNAGKSRRGEMVSCFLLEMDDSLNSINYVLGTCMQLSKIGGGVAVNLSKLRGRGEPIKGVEGAAKGIMPVLKLMEDAFSYADQMGQRKGSGAAYYNIFGWDVMEFLDSKKINADEKSRLKTLSIGLIVPNRFYRLAEENEPLHVFAPYSVWKAYGTHLDDMDMDEMYDRLMADDQVRKKAVMSARDMLVKIATVQLESGYPYMMNKSNANRAHALKNIGSIKMSNLCTEIFQLQETSEIADYGQLDIIRRDISCNLASLNIVNVMEQGKIRESVYEGIVALTAVSDMTHVANAPGVAKANREMHSVGLGAMNLHGFLAKNKIAYESEEAKDFVRTFFMMMNFYSLEASMETAKMTGVTFAGFERSDYADGSYFARYTSTDYRPVTEKVKELFGQMATPSPEDWRVLQEAVRTHGLYHAYRLAIAPTQSISYIQNATSSIMPIVEPIETRTYANSTTYYPMPYMNRDNFFYYKSAYQMDQFKVLDLIAEIQAHVDQGISTVLHVNSDVTTRQLARYYIYAARKGLKSLYYTRTNRLTMEECISCSV</sequence>
<dbReference type="PANTHER" id="PTHR11573">
    <property type="entry name" value="RIBONUCLEOSIDE-DIPHOSPHATE REDUCTASE LARGE CHAIN"/>
    <property type="match status" value="1"/>
</dbReference>
<dbReference type="Proteomes" id="UP000244184">
    <property type="component" value="Unassembled WGS sequence"/>
</dbReference>
<dbReference type="GO" id="GO:0009263">
    <property type="term" value="P:deoxyribonucleotide biosynthetic process"/>
    <property type="evidence" value="ECO:0007669"/>
    <property type="project" value="UniProtKB-KW"/>
</dbReference>
<comment type="function">
    <text evidence="10">Provides the precursors necessary for DNA synthesis. Catalyzes the biosynthesis of deoxyribonucleotides from the corresponding ribonucleotides.</text>
</comment>
<dbReference type="EMBL" id="PYHP01000069">
    <property type="protein sequence ID" value="PUA36765.1"/>
    <property type="molecule type" value="Genomic_DNA"/>
</dbReference>
<evidence type="ECO:0000256" key="10">
    <source>
        <dbReference type="RuleBase" id="RU003410"/>
    </source>
</evidence>
<dbReference type="SUPFAM" id="SSF51998">
    <property type="entry name" value="PFL-like glycyl radical enzymes"/>
    <property type="match status" value="1"/>
</dbReference>
<evidence type="ECO:0000313" key="13">
    <source>
        <dbReference type="Proteomes" id="UP000244184"/>
    </source>
</evidence>
<gene>
    <name evidence="12" type="ORF">C8Z91_25720</name>
</gene>
<keyword evidence="8" id="KW-1015">Disulfide bond</keyword>
<evidence type="ECO:0000256" key="4">
    <source>
        <dbReference type="ARBA" id="ARBA00022741"/>
    </source>
</evidence>
<dbReference type="InterPro" id="IPR013509">
    <property type="entry name" value="RNR_lsu_N"/>
</dbReference>
<keyword evidence="6 10" id="KW-0560">Oxidoreductase</keyword>
<evidence type="ECO:0000256" key="6">
    <source>
        <dbReference type="ARBA" id="ARBA00023002"/>
    </source>
</evidence>
<dbReference type="InterPro" id="IPR026459">
    <property type="entry name" value="RNR_1b_NrdE"/>
</dbReference>
<dbReference type="InterPro" id="IPR008926">
    <property type="entry name" value="RNR_R1-su_N"/>
</dbReference>
<dbReference type="InterPro" id="IPR000788">
    <property type="entry name" value="RNR_lg_C"/>
</dbReference>
<dbReference type="PROSITE" id="PS00089">
    <property type="entry name" value="RIBORED_LARGE"/>
    <property type="match status" value="1"/>
</dbReference>
<evidence type="ECO:0000313" key="12">
    <source>
        <dbReference type="EMBL" id="PUA36765.1"/>
    </source>
</evidence>
<dbReference type="NCBIfam" id="TIGR02506">
    <property type="entry name" value="NrdE_NrdA"/>
    <property type="match status" value="1"/>
</dbReference>
<evidence type="ECO:0000256" key="5">
    <source>
        <dbReference type="ARBA" id="ARBA00022840"/>
    </source>
</evidence>
<dbReference type="InterPro" id="IPR013346">
    <property type="entry name" value="NrdE_NrdA_C"/>
</dbReference>
<dbReference type="Pfam" id="PF02867">
    <property type="entry name" value="Ribonuc_red_lgC"/>
    <property type="match status" value="1"/>
</dbReference>
<dbReference type="NCBIfam" id="TIGR04170">
    <property type="entry name" value="RNR_1b_NrdE"/>
    <property type="match status" value="1"/>
</dbReference>
<evidence type="ECO:0000256" key="9">
    <source>
        <dbReference type="ARBA" id="ARBA00047754"/>
    </source>
</evidence>
<keyword evidence="7 10" id="KW-0215">Deoxyribonucleotide synthesis</keyword>
<proteinExistence type="inferred from homology"/>
<dbReference type="UniPathway" id="UPA00326"/>
<keyword evidence="3" id="KW-0021">Allosteric enzyme</keyword>
<evidence type="ECO:0000259" key="11">
    <source>
        <dbReference type="PROSITE" id="PS00089"/>
    </source>
</evidence>
<dbReference type="Gene3D" id="1.10.1650.20">
    <property type="match status" value="1"/>
</dbReference>
<evidence type="ECO:0000256" key="7">
    <source>
        <dbReference type="ARBA" id="ARBA00023116"/>
    </source>
</evidence>
<dbReference type="PRINTS" id="PR01183">
    <property type="entry name" value="RIBORDTASEM1"/>
</dbReference>
<comment type="similarity">
    <text evidence="1 10">Belongs to the ribonucleoside diphosphate reductase large chain family.</text>
</comment>
<feature type="domain" description="Ribonucleotide reductase large subunit" evidence="11">
    <location>
        <begin position="552"/>
        <end position="574"/>
    </location>
</feature>
<name>A0A2T6FXX6_9BACL</name>
<dbReference type="GO" id="GO:0005524">
    <property type="term" value="F:ATP binding"/>
    <property type="evidence" value="ECO:0007669"/>
    <property type="project" value="UniProtKB-KW"/>
</dbReference>
<comment type="caution">
    <text evidence="12">The sequence shown here is derived from an EMBL/GenBank/DDBJ whole genome shotgun (WGS) entry which is preliminary data.</text>
</comment>
<dbReference type="RefSeq" id="WP_108533805.1">
    <property type="nucleotide sequence ID" value="NZ_PYHP01000069.1"/>
</dbReference>
<dbReference type="InterPro" id="IPR039718">
    <property type="entry name" value="Rrm1"/>
</dbReference>
<dbReference type="Pfam" id="PF00317">
    <property type="entry name" value="Ribonuc_red_lgN"/>
    <property type="match status" value="1"/>
</dbReference>
<protein>
    <recommendedName>
        <fullName evidence="2 10">Ribonucleoside-diphosphate reductase</fullName>
        <ecNumber evidence="2 10">1.17.4.1</ecNumber>
    </recommendedName>
</protein>
<keyword evidence="4" id="KW-0547">Nucleotide-binding</keyword>